<keyword evidence="5 10" id="KW-0808">Transferase</keyword>
<dbReference type="Gene3D" id="3.30.70.670">
    <property type="entry name" value="Formiminotransferase, C-terminal subdomain"/>
    <property type="match status" value="1"/>
</dbReference>
<name>A0ABY5P215_9ENTE</name>
<dbReference type="Pfam" id="PF02971">
    <property type="entry name" value="FTCD"/>
    <property type="match status" value="1"/>
</dbReference>
<evidence type="ECO:0000256" key="5">
    <source>
        <dbReference type="ARBA" id="ARBA00022679"/>
    </source>
</evidence>
<evidence type="ECO:0000313" key="10">
    <source>
        <dbReference type="EMBL" id="UUV99864.1"/>
    </source>
</evidence>
<gene>
    <name evidence="10" type="ORF">G314FT_20330</name>
</gene>
<keyword evidence="6" id="KW-0369">Histidine metabolism</keyword>
<organism evidence="10 11">
    <name type="scientific">Vagococcus luciliae</name>
    <dbReference type="NCBI Taxonomy" id="2920380"/>
    <lineage>
        <taxon>Bacteria</taxon>
        <taxon>Bacillati</taxon>
        <taxon>Bacillota</taxon>
        <taxon>Bacilli</taxon>
        <taxon>Lactobacillales</taxon>
        <taxon>Enterococcaceae</taxon>
        <taxon>Vagococcus</taxon>
    </lineage>
</organism>
<keyword evidence="11" id="KW-1185">Reference proteome</keyword>
<dbReference type="Pfam" id="PF07837">
    <property type="entry name" value="FTCD_N"/>
    <property type="match status" value="1"/>
</dbReference>
<dbReference type="InterPro" id="IPR037064">
    <property type="entry name" value="Formiminotransferase_N_sf"/>
</dbReference>
<evidence type="ECO:0000256" key="6">
    <source>
        <dbReference type="ARBA" id="ARBA00022808"/>
    </source>
</evidence>
<keyword evidence="7" id="KW-0290">Folate-binding</keyword>
<dbReference type="SMART" id="SM01221">
    <property type="entry name" value="FTCD"/>
    <property type="match status" value="1"/>
</dbReference>
<dbReference type="NCBIfam" id="TIGR02024">
    <property type="entry name" value="FtcD"/>
    <property type="match status" value="1"/>
</dbReference>
<evidence type="ECO:0000256" key="7">
    <source>
        <dbReference type="ARBA" id="ARBA00022954"/>
    </source>
</evidence>
<reference evidence="10" key="1">
    <citation type="submission" date="2022-08" db="EMBL/GenBank/DDBJ databases">
        <title>Genome sequence of Vagococcus luciliae DSM 112651.</title>
        <authorList>
            <person name="Juan G."/>
            <person name="Anja P."/>
            <person name="Rolf D."/>
            <person name="Kampfer P."/>
            <person name="Vilcinskas A."/>
        </authorList>
    </citation>
    <scope>NUCLEOTIDE SEQUENCE</scope>
    <source>
        <strain evidence="10">G314FT</strain>
    </source>
</reference>
<dbReference type="InterPro" id="IPR022384">
    <property type="entry name" value="FormiminoTrfase_cat_dom_sf"/>
</dbReference>
<dbReference type="PANTHER" id="PTHR12234:SF8">
    <property type="entry name" value="FORMIMINOTRANSFERASE-CYCLODEAMINASE"/>
    <property type="match status" value="1"/>
</dbReference>
<dbReference type="EMBL" id="CP102451">
    <property type="protein sequence ID" value="UUV99864.1"/>
    <property type="molecule type" value="Genomic_DNA"/>
</dbReference>
<reference evidence="10" key="2">
    <citation type="submission" date="2022-08" db="EMBL/GenBank/DDBJ databases">
        <authorList>
            <person name="Poehlein A."/>
            <person name="Guzman J."/>
            <person name="Daniel R."/>
            <person name="Vilcinskas A."/>
        </authorList>
    </citation>
    <scope>NUCLEOTIDE SEQUENCE</scope>
    <source>
        <strain evidence="10">G314FT</strain>
    </source>
</reference>
<evidence type="ECO:0000256" key="1">
    <source>
        <dbReference type="ARBA" id="ARBA00004496"/>
    </source>
</evidence>
<dbReference type="GO" id="GO:0030409">
    <property type="term" value="F:glutamate formimidoyltransferase activity"/>
    <property type="evidence" value="ECO:0007669"/>
    <property type="project" value="UniProtKB-EC"/>
</dbReference>
<feature type="domain" description="Formiminotransferase C-terminal subdomain" evidence="8">
    <location>
        <begin position="181"/>
        <end position="296"/>
    </location>
</feature>
<dbReference type="Gene3D" id="3.30.990.10">
    <property type="entry name" value="Formiminotransferase, N-terminal subdomain"/>
    <property type="match status" value="1"/>
</dbReference>
<dbReference type="InterPro" id="IPR013802">
    <property type="entry name" value="Formiminotransferase_C"/>
</dbReference>
<dbReference type="EC" id="2.1.2.5" evidence="3"/>
<evidence type="ECO:0000259" key="9">
    <source>
        <dbReference type="SMART" id="SM01222"/>
    </source>
</evidence>
<evidence type="ECO:0000259" key="8">
    <source>
        <dbReference type="SMART" id="SM01221"/>
    </source>
</evidence>
<dbReference type="Proteomes" id="UP001058273">
    <property type="component" value="Chromosome"/>
</dbReference>
<accession>A0ABY5P215</accession>
<evidence type="ECO:0000256" key="3">
    <source>
        <dbReference type="ARBA" id="ARBA00012252"/>
    </source>
</evidence>
<proteinExistence type="predicted"/>
<dbReference type="InterPro" id="IPR051623">
    <property type="entry name" value="FTCD"/>
</dbReference>
<dbReference type="RefSeq" id="WP_257701305.1">
    <property type="nucleotide sequence ID" value="NZ_CP102451.1"/>
</dbReference>
<comment type="subcellular location">
    <subcellularLocation>
        <location evidence="1">Cytoplasm</location>
    </subcellularLocation>
</comment>
<dbReference type="InterPro" id="IPR004227">
    <property type="entry name" value="Formiminotransferase_cat"/>
</dbReference>
<protein>
    <recommendedName>
        <fullName evidence="3">glutamate formimidoyltransferase</fullName>
        <ecNumber evidence="3">2.1.2.5</ecNumber>
    </recommendedName>
</protein>
<dbReference type="InterPro" id="IPR037070">
    <property type="entry name" value="Formiminotransferase_C_sf"/>
</dbReference>
<dbReference type="PANTHER" id="PTHR12234">
    <property type="entry name" value="FORMIMINOTRANSFERASE-CYCLODEAMINASE"/>
    <property type="match status" value="1"/>
</dbReference>
<keyword evidence="4" id="KW-0963">Cytoplasm</keyword>
<dbReference type="SMART" id="SM01222">
    <property type="entry name" value="FTCD_N"/>
    <property type="match status" value="1"/>
</dbReference>
<dbReference type="SUPFAM" id="SSF55116">
    <property type="entry name" value="Formiminotransferase domain of formiminotransferase-cyclodeaminase"/>
    <property type="match status" value="2"/>
</dbReference>
<dbReference type="InterPro" id="IPR012886">
    <property type="entry name" value="Formiminotransferase_N"/>
</dbReference>
<feature type="domain" description="Formiminotransferase N-terminal subdomain" evidence="9">
    <location>
        <begin position="3"/>
        <end position="180"/>
    </location>
</feature>
<evidence type="ECO:0000256" key="4">
    <source>
        <dbReference type="ARBA" id="ARBA00022490"/>
    </source>
</evidence>
<sequence>MAKIIECVPNFSEGKNEEVINGLVSVAKSVGGVTLLDHSSDKSHNRSVFTLVGDEDGIQEVAFQLVKYASENIDMTKHTGEHPRMGATDVVPFIPIKDVTLEECVDISKKVAKRINDELDIPIFLYEESASAPTRKNLAKVRKGQFEGMPEKLKEEEWAPDFGERAIHPTAGITAVGARMPLVAFNVNLDTDNIDIANKIARIIRASGGGFKYCKGIGVMLEDRNIAQVSMNMVNFEGTPLYRTFETIRFEAKRYGVNIIGSEIIGLTPAKALIDCAEYYLQVEDFDYGKQVLENHLLN</sequence>
<comment type="pathway">
    <text evidence="2">Amino-acid degradation; L-histidine degradation into L-glutamate; L-glutamate from N-formimidoyl-L-glutamate (transferase route): step 1/1.</text>
</comment>
<evidence type="ECO:0000313" key="11">
    <source>
        <dbReference type="Proteomes" id="UP001058273"/>
    </source>
</evidence>
<evidence type="ECO:0000256" key="2">
    <source>
        <dbReference type="ARBA" id="ARBA00005082"/>
    </source>
</evidence>